<dbReference type="CDD" id="cd00077">
    <property type="entry name" value="HDc"/>
    <property type="match status" value="1"/>
</dbReference>
<reference evidence="8" key="2">
    <citation type="submission" date="2021-04" db="EMBL/GenBank/DDBJ databases">
        <authorList>
            <person name="Gilroy R."/>
        </authorList>
    </citation>
    <scope>NUCLEOTIDE SEQUENCE</scope>
    <source>
        <strain evidence="8">Gambia15-2214</strain>
    </source>
</reference>
<reference evidence="8" key="1">
    <citation type="journal article" date="2021" name="PeerJ">
        <title>Extensive microbial diversity within the chicken gut microbiome revealed by metagenomics and culture.</title>
        <authorList>
            <person name="Gilroy R."/>
            <person name="Ravi A."/>
            <person name="Getino M."/>
            <person name="Pursley I."/>
            <person name="Horton D.L."/>
            <person name="Alikhan N.F."/>
            <person name="Baker D."/>
            <person name="Gharbi K."/>
            <person name="Hall N."/>
            <person name="Watson M."/>
            <person name="Adriaenssens E.M."/>
            <person name="Foster-Nyarko E."/>
            <person name="Jarju S."/>
            <person name="Secka A."/>
            <person name="Antonio M."/>
            <person name="Oren A."/>
            <person name="Chaudhuri R.R."/>
            <person name="La Ragione R."/>
            <person name="Hildebrand F."/>
            <person name="Pallen M.J."/>
        </authorList>
    </citation>
    <scope>NUCLEOTIDE SEQUENCE</scope>
    <source>
        <strain evidence="8">Gambia15-2214</strain>
    </source>
</reference>
<evidence type="ECO:0000256" key="1">
    <source>
        <dbReference type="ARBA" id="ARBA00022694"/>
    </source>
</evidence>
<dbReference type="GO" id="GO:0046872">
    <property type="term" value="F:metal ion binding"/>
    <property type="evidence" value="ECO:0007669"/>
    <property type="project" value="UniProtKB-KW"/>
</dbReference>
<evidence type="ECO:0000256" key="4">
    <source>
        <dbReference type="ARBA" id="ARBA00022741"/>
    </source>
</evidence>
<dbReference type="PANTHER" id="PTHR47545:SF2">
    <property type="entry name" value="CC-ADDING TRNA NUCLEOTIDYLTRANSFERASE"/>
    <property type="match status" value="1"/>
</dbReference>
<evidence type="ECO:0000313" key="9">
    <source>
        <dbReference type="Proteomes" id="UP000823914"/>
    </source>
</evidence>
<dbReference type="InterPro" id="IPR032810">
    <property type="entry name" value="CCA-adding_enz_C"/>
</dbReference>
<keyword evidence="3" id="KW-0479">Metal-binding</keyword>
<proteinExistence type="predicted"/>
<dbReference type="GO" id="GO:0003723">
    <property type="term" value="F:RNA binding"/>
    <property type="evidence" value="ECO:0007669"/>
    <property type="project" value="UniProtKB-KW"/>
</dbReference>
<dbReference type="NCBIfam" id="TIGR00277">
    <property type="entry name" value="HDIG"/>
    <property type="match status" value="1"/>
</dbReference>
<dbReference type="GO" id="GO:0008033">
    <property type="term" value="P:tRNA processing"/>
    <property type="evidence" value="ECO:0007669"/>
    <property type="project" value="UniProtKB-KW"/>
</dbReference>
<dbReference type="Gene3D" id="1.10.3090.10">
    <property type="entry name" value="cca-adding enzyme, domain 2"/>
    <property type="match status" value="1"/>
</dbReference>
<dbReference type="SUPFAM" id="SSF81891">
    <property type="entry name" value="Poly A polymerase C-terminal region-like"/>
    <property type="match status" value="1"/>
</dbReference>
<evidence type="ECO:0000256" key="3">
    <source>
        <dbReference type="ARBA" id="ARBA00022723"/>
    </source>
</evidence>
<dbReference type="InterPro" id="IPR050124">
    <property type="entry name" value="tRNA_CCA-adding_enzyme"/>
</dbReference>
<dbReference type="InterPro" id="IPR003607">
    <property type="entry name" value="HD/PDEase_dom"/>
</dbReference>
<keyword evidence="4" id="KW-0547">Nucleotide-binding</keyword>
<dbReference type="AlphaFoldDB" id="A0A9E2L4S8"/>
<gene>
    <name evidence="8" type="ORF">IAA16_10005</name>
</gene>
<keyword evidence="2" id="KW-0808">Transferase</keyword>
<feature type="non-terminal residue" evidence="8">
    <location>
        <position position="1"/>
    </location>
</feature>
<evidence type="ECO:0000256" key="2">
    <source>
        <dbReference type="ARBA" id="ARBA00022695"/>
    </source>
</evidence>
<protein>
    <submittedName>
        <fullName evidence="8">HD domain-containing protein</fullName>
    </submittedName>
</protein>
<keyword evidence="6" id="KW-0694">RNA-binding</keyword>
<sequence length="269" mass="30497">ILKSRKPSVALKLMENTGILEMFIPELAQCRGVEQADFRGFHQFDVLDHLFYACDGAPQDNENVRLAALFHDIGKPRAKQIATAENGEKIITFYNHEKYSEEIAQKVLTRLRFPKAQISAVCHLIKNHMFHYESNWTDAAVRRFLLRVTPEALDNLFALRLADVYGMTKTPPLLTKGPWAENLLELKERISKEQTQQSLLGLKDLAVSGKDLISAGIPAGKTMGKILQELLNTVLDDPKQNTKEQLLFIAQNIARQYIDCNVSHTKEKL</sequence>
<dbReference type="PANTHER" id="PTHR47545">
    <property type="entry name" value="MULTIFUNCTIONAL CCA PROTEIN"/>
    <property type="match status" value="1"/>
</dbReference>
<dbReference type="Gene3D" id="1.10.246.80">
    <property type="match status" value="1"/>
</dbReference>
<dbReference type="GO" id="GO:0000166">
    <property type="term" value="F:nucleotide binding"/>
    <property type="evidence" value="ECO:0007669"/>
    <property type="project" value="UniProtKB-KW"/>
</dbReference>
<comment type="caution">
    <text evidence="8">The sequence shown here is derived from an EMBL/GenBank/DDBJ whole genome shotgun (WGS) entry which is preliminary data.</text>
</comment>
<dbReference type="Proteomes" id="UP000823914">
    <property type="component" value="Unassembled WGS sequence"/>
</dbReference>
<keyword evidence="5" id="KW-0460">Magnesium</keyword>
<evidence type="ECO:0000313" key="8">
    <source>
        <dbReference type="EMBL" id="MBU3850887.1"/>
    </source>
</evidence>
<dbReference type="InterPro" id="IPR006675">
    <property type="entry name" value="HDIG_dom"/>
</dbReference>
<feature type="domain" description="CCA-adding enzyme C-terminal" evidence="7">
    <location>
        <begin position="91"/>
        <end position="247"/>
    </location>
</feature>
<evidence type="ECO:0000256" key="6">
    <source>
        <dbReference type="ARBA" id="ARBA00022884"/>
    </source>
</evidence>
<accession>A0A9E2L4S8</accession>
<name>A0A9E2L4S8_9SPIR</name>
<keyword evidence="2" id="KW-0548">Nucleotidyltransferase</keyword>
<organism evidence="8 9">
    <name type="scientific">Candidatus Treponema excrementipullorum</name>
    <dbReference type="NCBI Taxonomy" id="2838768"/>
    <lineage>
        <taxon>Bacteria</taxon>
        <taxon>Pseudomonadati</taxon>
        <taxon>Spirochaetota</taxon>
        <taxon>Spirochaetia</taxon>
        <taxon>Spirochaetales</taxon>
        <taxon>Treponemataceae</taxon>
        <taxon>Treponema</taxon>
    </lineage>
</organism>
<evidence type="ECO:0000256" key="5">
    <source>
        <dbReference type="ARBA" id="ARBA00022842"/>
    </source>
</evidence>
<dbReference type="Pfam" id="PF13735">
    <property type="entry name" value="tRNA_NucTran2_2"/>
    <property type="match status" value="1"/>
</dbReference>
<evidence type="ECO:0000259" key="7">
    <source>
        <dbReference type="Pfam" id="PF13735"/>
    </source>
</evidence>
<dbReference type="EMBL" id="JAHLFV010000229">
    <property type="protein sequence ID" value="MBU3850887.1"/>
    <property type="molecule type" value="Genomic_DNA"/>
</dbReference>
<keyword evidence="1" id="KW-0819">tRNA processing</keyword>
<dbReference type="GO" id="GO:0016779">
    <property type="term" value="F:nucleotidyltransferase activity"/>
    <property type="evidence" value="ECO:0007669"/>
    <property type="project" value="UniProtKB-KW"/>
</dbReference>